<proteinExistence type="predicted"/>
<dbReference type="InterPro" id="IPR018247">
    <property type="entry name" value="EF_Hand_1_Ca_BS"/>
</dbReference>
<protein>
    <submittedName>
        <fullName evidence="1">Insecticidal toxin complex protein TccC</fullName>
    </submittedName>
</protein>
<organism evidence="1 2">
    <name type="scientific">Pseudomonas abietaniphila</name>
    <dbReference type="NCBI Taxonomy" id="89065"/>
    <lineage>
        <taxon>Bacteria</taxon>
        <taxon>Pseudomonadati</taxon>
        <taxon>Pseudomonadota</taxon>
        <taxon>Gammaproteobacteria</taxon>
        <taxon>Pseudomonadales</taxon>
        <taxon>Pseudomonadaceae</taxon>
        <taxon>Pseudomonas</taxon>
    </lineage>
</organism>
<sequence length="935" mass="104475">MPDLDSLHTHTPTLAVVEPRGLPVRSVSFHRAQPGGSISERVDRSAFDVHGRLIQRWDPRLGGVLGNAAERPANLKSVHSLTGRALFVDSVDAGWSAELLNEVGQRDHRWNARGHWQRVEYDSLLRPSAVFEGDDTVGHCAERLAYGGANDAFANQCGQLIQHDDPAGSVANRVFSLTGEVIEQTRRFVKDLSVPDWPVLVSERDAVLEPGEGAKSIWRFGPLGDALEQTDAMGTVQAFAYTVAGQLTSTDLQLRGQSPQTLVSDIAYDAQGRITSETAGNGVITALDYDPVDSRLIRLRADNGCLQDLNYAYDPVGNVLQIEDLAQPVRHFANQQVEPLRTFAYDTLYQLIEATGYEAKTMNRGPANDAFRTFIQADELGSYTQRYEYDAAGNLQTLTHTGAQGFTRRFATASTSNRSVLQTADQPPSEEQIAEAFDANGNLRALQPGQTLQWDVRNQLTKVTPVERESGINDSEVYRYDAAGLRVRKVRTTQARTVTHLNEVRYLPGLEIRTNTATGEVLHVITATAGRSDVRVLHWQAGKPETLENDQVRYSLSDHLGSSTLELSADGELISQEIYYPYGETAWFAGRGDVEVSYKTLRYSGKERDATGLYYYGLRYYAPWLMRWINPDPAGERGGLNLFVFAANRPLFFVDPYGLKPEEPKKIAIGISNFPQPAQMKMRQVLQLSKDVLDFVTSRPASMEQQTAINEALTSSFGSDRPAYFDHELNSRLIEMRRLLDRLDSDQERWLELAELPASLKGHASSVNTPGDRSISLAQWFLEKGHSLDVAKTLIHETSHVVHHTRDFAYVDSKLETPGEGFSAQKKYIDAFKKNSQKLLSKGPNEKNMNPLNVAYYEKVISKYSESPLSSDRKRVFRENNLARLDVLLNNADSVATFAVIAWHQGNQPKAFSRSQPGEHSWMRSSARRFSRLFK</sequence>
<name>A0A1G8FBG6_9PSED</name>
<dbReference type="InterPro" id="IPR022385">
    <property type="entry name" value="Rhs_assc_core"/>
</dbReference>
<dbReference type="OrthoDB" id="7056038at2"/>
<dbReference type="Proteomes" id="UP000182894">
    <property type="component" value="Unassembled WGS sequence"/>
</dbReference>
<dbReference type="Gene3D" id="2.180.10.10">
    <property type="entry name" value="RHS repeat-associated core"/>
    <property type="match status" value="1"/>
</dbReference>
<dbReference type="InterPro" id="IPR006530">
    <property type="entry name" value="YD"/>
</dbReference>
<dbReference type="AlphaFoldDB" id="A0A1G8FBG6"/>
<dbReference type="STRING" id="89065.SAMN05216605_108153"/>
<keyword evidence="2" id="KW-1185">Reference proteome</keyword>
<dbReference type="PANTHER" id="PTHR32305:SF15">
    <property type="entry name" value="PROTEIN RHSA-RELATED"/>
    <property type="match status" value="1"/>
</dbReference>
<dbReference type="RefSeq" id="WP_074753690.1">
    <property type="nucleotide sequence ID" value="NZ_FNCO01000008.1"/>
</dbReference>
<dbReference type="NCBIfam" id="TIGR01643">
    <property type="entry name" value="YD_repeat_2x"/>
    <property type="match status" value="1"/>
</dbReference>
<dbReference type="PROSITE" id="PS00018">
    <property type="entry name" value="EF_HAND_1"/>
    <property type="match status" value="1"/>
</dbReference>
<dbReference type="InterPro" id="IPR050708">
    <property type="entry name" value="T6SS_VgrG/RHS"/>
</dbReference>
<accession>A0A1G8FBG6</accession>
<dbReference type="PANTHER" id="PTHR32305">
    <property type="match status" value="1"/>
</dbReference>
<dbReference type="EMBL" id="FNCO01000008">
    <property type="protein sequence ID" value="SDH79309.1"/>
    <property type="molecule type" value="Genomic_DNA"/>
</dbReference>
<reference evidence="2" key="1">
    <citation type="submission" date="2016-10" db="EMBL/GenBank/DDBJ databases">
        <authorList>
            <person name="Varghese N."/>
            <person name="Submissions S."/>
        </authorList>
    </citation>
    <scope>NUCLEOTIDE SEQUENCE [LARGE SCALE GENOMIC DNA]</scope>
    <source>
        <strain evidence="2">ATCC 700689</strain>
    </source>
</reference>
<dbReference type="NCBIfam" id="TIGR03696">
    <property type="entry name" value="Rhs_assc_core"/>
    <property type="match status" value="1"/>
</dbReference>
<evidence type="ECO:0000313" key="1">
    <source>
        <dbReference type="EMBL" id="SDH79309.1"/>
    </source>
</evidence>
<evidence type="ECO:0000313" key="2">
    <source>
        <dbReference type="Proteomes" id="UP000182894"/>
    </source>
</evidence>
<gene>
    <name evidence="1" type="ORF">SAMN05216605_108153</name>
</gene>